<dbReference type="InterPro" id="IPR027417">
    <property type="entry name" value="P-loop_NTPase"/>
</dbReference>
<proteinExistence type="predicted"/>
<dbReference type="Proteomes" id="UP000799757">
    <property type="component" value="Unassembled WGS sequence"/>
</dbReference>
<protein>
    <submittedName>
        <fullName evidence="1">Uncharacterized protein</fullName>
    </submittedName>
</protein>
<reference evidence="1" key="1">
    <citation type="journal article" date="2020" name="Stud. Mycol.">
        <title>101 Dothideomycetes genomes: a test case for predicting lifestyles and emergence of pathogens.</title>
        <authorList>
            <person name="Haridas S."/>
            <person name="Albert R."/>
            <person name="Binder M."/>
            <person name="Bloem J."/>
            <person name="Labutti K."/>
            <person name="Salamov A."/>
            <person name="Andreopoulos B."/>
            <person name="Baker S."/>
            <person name="Barry K."/>
            <person name="Bills G."/>
            <person name="Bluhm B."/>
            <person name="Cannon C."/>
            <person name="Castanera R."/>
            <person name="Culley D."/>
            <person name="Daum C."/>
            <person name="Ezra D."/>
            <person name="Gonzalez J."/>
            <person name="Henrissat B."/>
            <person name="Kuo A."/>
            <person name="Liang C."/>
            <person name="Lipzen A."/>
            <person name="Lutzoni F."/>
            <person name="Magnuson J."/>
            <person name="Mondo S."/>
            <person name="Nolan M."/>
            <person name="Ohm R."/>
            <person name="Pangilinan J."/>
            <person name="Park H.-J."/>
            <person name="Ramirez L."/>
            <person name="Alfaro M."/>
            <person name="Sun H."/>
            <person name="Tritt A."/>
            <person name="Yoshinaga Y."/>
            <person name="Zwiers L.-H."/>
            <person name="Turgeon B."/>
            <person name="Goodwin S."/>
            <person name="Spatafora J."/>
            <person name="Crous P."/>
            <person name="Grigoriev I."/>
        </authorList>
    </citation>
    <scope>NUCLEOTIDE SEQUENCE</scope>
    <source>
        <strain evidence="1">CBS 109.77</strain>
    </source>
</reference>
<accession>A0A6A6X574</accession>
<evidence type="ECO:0000313" key="2">
    <source>
        <dbReference type="Proteomes" id="UP000799757"/>
    </source>
</evidence>
<dbReference type="SUPFAM" id="SSF52540">
    <property type="entry name" value="P-loop containing nucleoside triphosphate hydrolases"/>
    <property type="match status" value="1"/>
</dbReference>
<keyword evidence="2" id="KW-1185">Reference proteome</keyword>
<dbReference type="EMBL" id="MU002026">
    <property type="protein sequence ID" value="KAF2791303.1"/>
    <property type="molecule type" value="Genomic_DNA"/>
</dbReference>
<dbReference type="AlphaFoldDB" id="A0A6A6X574"/>
<evidence type="ECO:0000313" key="1">
    <source>
        <dbReference type="EMBL" id="KAF2791303.1"/>
    </source>
</evidence>
<gene>
    <name evidence="1" type="ORF">K505DRAFT_339677</name>
</gene>
<organism evidence="1 2">
    <name type="scientific">Melanomma pulvis-pyrius CBS 109.77</name>
    <dbReference type="NCBI Taxonomy" id="1314802"/>
    <lineage>
        <taxon>Eukaryota</taxon>
        <taxon>Fungi</taxon>
        <taxon>Dikarya</taxon>
        <taxon>Ascomycota</taxon>
        <taxon>Pezizomycotina</taxon>
        <taxon>Dothideomycetes</taxon>
        <taxon>Pleosporomycetidae</taxon>
        <taxon>Pleosporales</taxon>
        <taxon>Melanommataceae</taxon>
        <taxon>Melanomma</taxon>
    </lineage>
</organism>
<name>A0A6A6X574_9PLEO</name>
<sequence>MLQWDGRSSVVDQAKLDECQSMKALDSKSTIAIGYFKCDPVGLVTATPIPWSTTDLDGLLDFIQNHSVNSEVMTLLVDDLADPYEIDPVTSEILQPELERFCYSLCSFQRYVYGRNADERNQATHWIHMAQGYELYQLLQDHIMALAMSLAKSCLMPAPFACTSITGKRTRSRTSESKSCTPRSS</sequence>